<feature type="transmembrane region" description="Helical" evidence="1">
    <location>
        <begin position="12"/>
        <end position="31"/>
    </location>
</feature>
<sequence>MQHREKTYLFHSFVAAGALSIGNLLLALLLLPESCERKPTKIALSVLNPLKSLSWALSSKKTFAIMMIFSS</sequence>
<dbReference type="AlphaFoldDB" id="A0A6G7CP96"/>
<organism evidence="2 3">
    <name type="scientific">Vibrio ziniensis</name>
    <dbReference type="NCBI Taxonomy" id="2711221"/>
    <lineage>
        <taxon>Bacteria</taxon>
        <taxon>Pseudomonadati</taxon>
        <taxon>Pseudomonadota</taxon>
        <taxon>Gammaproteobacteria</taxon>
        <taxon>Vibrionales</taxon>
        <taxon>Vibrionaceae</taxon>
        <taxon>Vibrio</taxon>
    </lineage>
</organism>
<dbReference type="RefSeq" id="WP_165313570.1">
    <property type="nucleotide sequence ID" value="NZ_CP049332.1"/>
</dbReference>
<evidence type="ECO:0000313" key="2">
    <source>
        <dbReference type="EMBL" id="QIH43904.1"/>
    </source>
</evidence>
<dbReference type="Proteomes" id="UP000503003">
    <property type="component" value="Chromosome 2"/>
</dbReference>
<keyword evidence="1" id="KW-0812">Transmembrane</keyword>
<reference evidence="2 3" key="1">
    <citation type="submission" date="2020-02" db="EMBL/GenBank/DDBJ databases">
        <title>A complete genome of a marine bacterium Vibrio sp. ZWAL4003 isolated from the mangrove sediment with the ability to degrade polysaccharides.</title>
        <authorList>
            <person name="Wu J."/>
            <person name="Qu W."/>
            <person name="Zeng R."/>
        </authorList>
    </citation>
    <scope>NUCLEOTIDE SEQUENCE [LARGE SCALE GENOMIC DNA]</scope>
    <source>
        <strain evidence="2 3">ZWAL4003</strain>
    </source>
</reference>
<keyword evidence="1" id="KW-0472">Membrane</keyword>
<dbReference type="EMBL" id="CP049332">
    <property type="protein sequence ID" value="QIH43904.1"/>
    <property type="molecule type" value="Genomic_DNA"/>
</dbReference>
<evidence type="ECO:0000256" key="1">
    <source>
        <dbReference type="SAM" id="Phobius"/>
    </source>
</evidence>
<proteinExistence type="predicted"/>
<accession>A0A6G7CP96</accession>
<keyword evidence="3" id="KW-1185">Reference proteome</keyword>
<protein>
    <submittedName>
        <fullName evidence="2">Uncharacterized protein</fullName>
    </submittedName>
</protein>
<gene>
    <name evidence="2" type="ORF">G5S32_18150</name>
</gene>
<name>A0A6G7CP96_9VIBR</name>
<keyword evidence="1" id="KW-1133">Transmembrane helix</keyword>
<dbReference type="KEGG" id="vzi:G5S32_18150"/>
<evidence type="ECO:0000313" key="3">
    <source>
        <dbReference type="Proteomes" id="UP000503003"/>
    </source>
</evidence>